<dbReference type="InterPro" id="IPR001841">
    <property type="entry name" value="Znf_RING"/>
</dbReference>
<dbReference type="PROSITE" id="PS00518">
    <property type="entry name" value="ZF_RING_1"/>
    <property type="match status" value="1"/>
</dbReference>
<dbReference type="SUPFAM" id="SSF57850">
    <property type="entry name" value="RING/U-box"/>
    <property type="match status" value="1"/>
</dbReference>
<evidence type="ECO:0000313" key="6">
    <source>
        <dbReference type="Ensembl" id="ENSNPEP00000007905.1"/>
    </source>
</evidence>
<dbReference type="PANTHER" id="PTHR25462">
    <property type="entry name" value="BONUS, ISOFORM C-RELATED"/>
    <property type="match status" value="1"/>
</dbReference>
<evidence type="ECO:0000313" key="7">
    <source>
        <dbReference type="Proteomes" id="UP000694420"/>
    </source>
</evidence>
<dbReference type="Proteomes" id="UP000694420">
    <property type="component" value="Unplaced"/>
</dbReference>
<evidence type="ECO:0000256" key="3">
    <source>
        <dbReference type="ARBA" id="ARBA00022833"/>
    </source>
</evidence>
<keyword evidence="3" id="KW-0862">Zinc</keyword>
<dbReference type="AlphaFoldDB" id="A0A8C6Z2Y5"/>
<evidence type="ECO:0000256" key="2">
    <source>
        <dbReference type="ARBA" id="ARBA00022771"/>
    </source>
</evidence>
<name>A0A8C6Z2Y5_NOTPE</name>
<dbReference type="InterPro" id="IPR027370">
    <property type="entry name" value="Znf-RING_euk"/>
</dbReference>
<dbReference type="InterPro" id="IPR017907">
    <property type="entry name" value="Znf_RING_CS"/>
</dbReference>
<sequence length="89" mass="10313">ICRRSTQLQEVRLRKCRWMREALSCPVCLDLFTPPILVLSCAHNFCKPCLEKILIHQNCNHVNGHFHCPLCRKVSRNYPTVCAFGGEQM</sequence>
<accession>A0A8C6Z2Y5</accession>
<keyword evidence="1" id="KW-0479">Metal-binding</keyword>
<organism evidence="6 7">
    <name type="scientific">Nothoprocta perdicaria</name>
    <name type="common">Chilean tinamou</name>
    <name type="synonym">Crypturus perdicarius</name>
    <dbReference type="NCBI Taxonomy" id="30464"/>
    <lineage>
        <taxon>Eukaryota</taxon>
        <taxon>Metazoa</taxon>
        <taxon>Chordata</taxon>
        <taxon>Craniata</taxon>
        <taxon>Vertebrata</taxon>
        <taxon>Euteleostomi</taxon>
        <taxon>Archelosauria</taxon>
        <taxon>Archosauria</taxon>
        <taxon>Dinosauria</taxon>
        <taxon>Saurischia</taxon>
        <taxon>Theropoda</taxon>
        <taxon>Coelurosauria</taxon>
        <taxon>Aves</taxon>
        <taxon>Palaeognathae</taxon>
        <taxon>Tinamiformes</taxon>
        <taxon>Tinamidae</taxon>
        <taxon>Nothoprocta</taxon>
    </lineage>
</organism>
<dbReference type="GO" id="GO:0008270">
    <property type="term" value="F:zinc ion binding"/>
    <property type="evidence" value="ECO:0007669"/>
    <property type="project" value="UniProtKB-KW"/>
</dbReference>
<evidence type="ECO:0000256" key="1">
    <source>
        <dbReference type="ARBA" id="ARBA00022723"/>
    </source>
</evidence>
<dbReference type="Pfam" id="PF13445">
    <property type="entry name" value="zf-RING_UBOX"/>
    <property type="match status" value="1"/>
</dbReference>
<dbReference type="InterPro" id="IPR047153">
    <property type="entry name" value="TRIM45/56/19-like"/>
</dbReference>
<dbReference type="GO" id="GO:0006513">
    <property type="term" value="P:protein monoubiquitination"/>
    <property type="evidence" value="ECO:0007669"/>
    <property type="project" value="TreeGrafter"/>
</dbReference>
<reference evidence="6" key="2">
    <citation type="submission" date="2025-09" db="UniProtKB">
        <authorList>
            <consortium name="Ensembl"/>
        </authorList>
    </citation>
    <scope>IDENTIFICATION</scope>
</reference>
<protein>
    <recommendedName>
        <fullName evidence="5">RING-type domain-containing protein</fullName>
    </recommendedName>
</protein>
<evidence type="ECO:0000256" key="4">
    <source>
        <dbReference type="PROSITE-ProRule" id="PRU00175"/>
    </source>
</evidence>
<dbReference type="InterPro" id="IPR013083">
    <property type="entry name" value="Znf_RING/FYVE/PHD"/>
</dbReference>
<feature type="domain" description="RING-type" evidence="5">
    <location>
        <begin position="25"/>
        <end position="72"/>
    </location>
</feature>
<dbReference type="SMART" id="SM00184">
    <property type="entry name" value="RING"/>
    <property type="match status" value="1"/>
</dbReference>
<proteinExistence type="predicted"/>
<evidence type="ECO:0000259" key="5">
    <source>
        <dbReference type="PROSITE" id="PS50089"/>
    </source>
</evidence>
<reference evidence="6" key="1">
    <citation type="submission" date="2025-08" db="UniProtKB">
        <authorList>
            <consortium name="Ensembl"/>
        </authorList>
    </citation>
    <scope>IDENTIFICATION</scope>
</reference>
<dbReference type="GO" id="GO:0061630">
    <property type="term" value="F:ubiquitin protein ligase activity"/>
    <property type="evidence" value="ECO:0007669"/>
    <property type="project" value="TreeGrafter"/>
</dbReference>
<dbReference type="PANTHER" id="PTHR25462:SF229">
    <property type="entry name" value="TRANSCRIPTION INTERMEDIARY FACTOR 1-BETA"/>
    <property type="match status" value="1"/>
</dbReference>
<dbReference type="PROSITE" id="PS50089">
    <property type="entry name" value="ZF_RING_2"/>
    <property type="match status" value="1"/>
</dbReference>
<dbReference type="Ensembl" id="ENSNPET00000008108.1">
    <property type="protein sequence ID" value="ENSNPEP00000007905.1"/>
    <property type="gene ID" value="ENSNPEG00000005936.1"/>
</dbReference>
<keyword evidence="2 4" id="KW-0863">Zinc-finger</keyword>
<keyword evidence="7" id="KW-1185">Reference proteome</keyword>
<dbReference type="Gene3D" id="3.30.40.10">
    <property type="entry name" value="Zinc/RING finger domain, C3HC4 (zinc finger)"/>
    <property type="match status" value="1"/>
</dbReference>